<sequence length="401" mass="45101">MILENNSDYDILLNSIRAGDCALILGPLFAVTADGSKVNELLRSELQHVHNVDLDTDFDNIFIARSYPPGMQPIRLENIIAKFYPAIQSKAHHVYSQIAHINFNTIVSFTQDEFLSAAFREAKINHSFQYFYARGTSKRPDEQGMSGGDSRFSNMQIPTLYNLYGRHSQSDSLIISYDAFYEFLFSFIGEQQAQLNDMKMRLTASKVFLFLGFDLKKWYVPIMLTKLLKSGTLNGRRVLAIATLDDTAERENKNYMEWLTRYPLEMTFIDMKAIDLMAAITQNGAAEEKSAAAAGDDNPVRGKCIFRQQLKGSAPAISFDKALAKVSQDSDEDALITTSDGLCSFINEGNGNSRDIITLNSIKGKLNTLKGEKGNITEEMHRIRMEELRTAIIDLAYDAKI</sequence>
<organism evidence="1 2">
    <name type="scientific">Chitinophaga niastensis</name>
    <dbReference type="NCBI Taxonomy" id="536980"/>
    <lineage>
        <taxon>Bacteria</taxon>
        <taxon>Pseudomonadati</taxon>
        <taxon>Bacteroidota</taxon>
        <taxon>Chitinophagia</taxon>
        <taxon>Chitinophagales</taxon>
        <taxon>Chitinophagaceae</taxon>
        <taxon>Chitinophaga</taxon>
    </lineage>
</organism>
<gene>
    <name evidence="1" type="ORF">CLV51_104102</name>
</gene>
<dbReference type="AlphaFoldDB" id="A0A2P8HGT7"/>
<dbReference type="RefSeq" id="WP_106529738.1">
    <property type="nucleotide sequence ID" value="NZ_PYAW01000004.1"/>
</dbReference>
<dbReference type="OrthoDB" id="676137at2"/>
<accession>A0A2P8HGT7</accession>
<keyword evidence="2" id="KW-1185">Reference proteome</keyword>
<comment type="caution">
    <text evidence="1">The sequence shown here is derived from an EMBL/GenBank/DDBJ whole genome shotgun (WGS) entry which is preliminary data.</text>
</comment>
<name>A0A2P8HGT7_CHINA</name>
<proteinExistence type="predicted"/>
<reference evidence="1 2" key="1">
    <citation type="submission" date="2018-03" db="EMBL/GenBank/DDBJ databases">
        <title>Genomic Encyclopedia of Archaeal and Bacterial Type Strains, Phase II (KMG-II): from individual species to whole genera.</title>
        <authorList>
            <person name="Goeker M."/>
        </authorList>
    </citation>
    <scope>NUCLEOTIDE SEQUENCE [LARGE SCALE GENOMIC DNA]</scope>
    <source>
        <strain evidence="1 2">DSM 24859</strain>
    </source>
</reference>
<protein>
    <submittedName>
        <fullName evidence="1">SIR2-like protein</fullName>
    </submittedName>
</protein>
<dbReference type="Pfam" id="PF13289">
    <property type="entry name" value="SIR2_2"/>
    <property type="match status" value="1"/>
</dbReference>
<dbReference type="Proteomes" id="UP000240971">
    <property type="component" value="Unassembled WGS sequence"/>
</dbReference>
<evidence type="ECO:0000313" key="1">
    <source>
        <dbReference type="EMBL" id="PSL45400.1"/>
    </source>
</evidence>
<dbReference type="EMBL" id="PYAW01000004">
    <property type="protein sequence ID" value="PSL45400.1"/>
    <property type="molecule type" value="Genomic_DNA"/>
</dbReference>
<evidence type="ECO:0000313" key="2">
    <source>
        <dbReference type="Proteomes" id="UP000240971"/>
    </source>
</evidence>